<feature type="transmembrane region" description="Helical" evidence="6">
    <location>
        <begin position="135"/>
        <end position="157"/>
    </location>
</feature>
<dbReference type="Pfam" id="PF01564">
    <property type="entry name" value="Spermine_synth"/>
    <property type="match status" value="1"/>
</dbReference>
<evidence type="ECO:0000313" key="8">
    <source>
        <dbReference type="EMBL" id="XBH17528.1"/>
    </source>
</evidence>
<feature type="transmembrane region" description="Helical" evidence="6">
    <location>
        <begin position="21"/>
        <end position="44"/>
    </location>
</feature>
<dbReference type="InterPro" id="IPR030374">
    <property type="entry name" value="PABS"/>
</dbReference>
<dbReference type="CDD" id="cd06174">
    <property type="entry name" value="MFS"/>
    <property type="match status" value="1"/>
</dbReference>
<reference evidence="8" key="1">
    <citation type="submission" date="2023-03" db="EMBL/GenBank/DDBJ databases">
        <title>Edaphobacter sp.</title>
        <authorList>
            <person name="Huber K.J."/>
            <person name="Papendorf J."/>
            <person name="Pilke C."/>
            <person name="Bunk B."/>
            <person name="Sproeer C."/>
            <person name="Pester M."/>
        </authorList>
    </citation>
    <scope>NUCLEOTIDE SEQUENCE</scope>
    <source>
        <strain evidence="8">DSM 110680</strain>
    </source>
</reference>
<evidence type="ECO:0000259" key="7">
    <source>
        <dbReference type="PROSITE" id="PS51006"/>
    </source>
</evidence>
<dbReference type="InterPro" id="IPR029063">
    <property type="entry name" value="SAM-dependent_MTases_sf"/>
</dbReference>
<feature type="active site" description="Proton acceptor" evidence="4">
    <location>
        <position position="595"/>
    </location>
</feature>
<evidence type="ECO:0000256" key="6">
    <source>
        <dbReference type="SAM" id="Phobius"/>
    </source>
</evidence>
<dbReference type="SUPFAM" id="SSF103473">
    <property type="entry name" value="MFS general substrate transporter"/>
    <property type="match status" value="1"/>
</dbReference>
<gene>
    <name evidence="8" type="ORF">P8935_23550</name>
</gene>
<feature type="transmembrane region" description="Helical" evidence="6">
    <location>
        <begin position="409"/>
        <end position="426"/>
    </location>
</feature>
<organism evidence="8">
    <name type="scientific">Telmatobacter sp. DSM 110680</name>
    <dbReference type="NCBI Taxonomy" id="3036704"/>
    <lineage>
        <taxon>Bacteria</taxon>
        <taxon>Pseudomonadati</taxon>
        <taxon>Acidobacteriota</taxon>
        <taxon>Terriglobia</taxon>
        <taxon>Terriglobales</taxon>
        <taxon>Acidobacteriaceae</taxon>
        <taxon>Telmatobacter</taxon>
    </lineage>
</organism>
<proteinExistence type="inferred from homology"/>
<feature type="domain" description="PABS" evidence="7">
    <location>
        <begin position="505"/>
        <end position="679"/>
    </location>
</feature>
<feature type="transmembrane region" description="Helical" evidence="6">
    <location>
        <begin position="287"/>
        <end position="309"/>
    </location>
</feature>
<feature type="transmembrane region" description="Helical" evidence="6">
    <location>
        <begin position="350"/>
        <end position="369"/>
    </location>
</feature>
<feature type="transmembrane region" description="Helical" evidence="6">
    <location>
        <begin position="258"/>
        <end position="281"/>
    </location>
</feature>
<feature type="transmembrane region" description="Helical" evidence="6">
    <location>
        <begin position="56"/>
        <end position="80"/>
    </location>
</feature>
<keyword evidence="6" id="KW-1133">Transmembrane helix</keyword>
<feature type="transmembrane region" description="Helical" evidence="6">
    <location>
        <begin position="178"/>
        <end position="201"/>
    </location>
</feature>
<sequence length="778" mass="84960">MPSPGALVLNLLLVILEKERAMGWFFAFFFLSGFCSILYELVWLRLTMAQFGVTTALTSIVLSMFMTGLGLGSWGAGALIRRYAARLGFPPLRLYALAELLIGLSSLAVPAELAWGHRLLESMTAQNAYSSGSYYFASGILIAVILLPWCTCMGATFPLAMSAIRSRERAESKRSFSFLYLANVIGAVAGAVAPLFLIELYGFRGTMRVGTVCNVIIAVTAFALTLGQSAKISTGPAVSVAGDNADEQRIVTSQPKGVLALLFLTGLVTMGMEVIWIRLFTPYAGPVVYSFAFILISYLSATFAGSFVYRRFNRGGEIDPYLAWVLLAFLGLLSLLTSDPRFPLNTPLRVLLGVGPFAGWIGYLTPMLVDRWAAGDPDRAGRAYAVNVLGCILGPLLSGFILLPLVGERVGMLLFVTPWIAMAFLPSRRGPERTERRMGTRVAAYASIVAALVLFFTTKNFETLFPDREVLRDSTATVIATGSGMHKRLLTNGIGITQLTPITKMMAHLTLASLPHAPRNALVICFGMGTTYKSVLSWGIPATAVELIPSVPRLFTFYHPDGAALLTSPLSHVVIDDGRRFMERTPQKFDAIIIDPPPPVRAAGSSLLYSKEFYAVAKERLQPGGILAQWLPSGDEAVQSSVARALEESFAYVRVFRPVEENGWHFLASMQPIAERSPDELLQRMPAAAVIDMMAWGPAATPTEQFNRMLRTDLTTQKLISFSPDTPALQDDRPVNEYDMLRHWSHYVHSGMRSWKPDQYGAGTSPQPAGASTQTAKK</sequence>
<feature type="transmembrane region" description="Helical" evidence="6">
    <location>
        <begin position="321"/>
        <end position="338"/>
    </location>
</feature>
<dbReference type="PROSITE" id="PS51006">
    <property type="entry name" value="PABS_2"/>
    <property type="match status" value="1"/>
</dbReference>
<feature type="region of interest" description="Disordered" evidence="5">
    <location>
        <begin position="756"/>
        <end position="778"/>
    </location>
</feature>
<evidence type="ECO:0000256" key="1">
    <source>
        <dbReference type="ARBA" id="ARBA00007867"/>
    </source>
</evidence>
<dbReference type="PANTHER" id="PTHR43317">
    <property type="entry name" value="THERMOSPERMINE SYNTHASE ACAULIS5"/>
    <property type="match status" value="1"/>
</dbReference>
<name>A0AAU7DIG1_9BACT</name>
<dbReference type="Gene3D" id="3.40.50.150">
    <property type="entry name" value="Vaccinia Virus protein VP39"/>
    <property type="match status" value="1"/>
</dbReference>
<dbReference type="InterPro" id="IPR036259">
    <property type="entry name" value="MFS_trans_sf"/>
</dbReference>
<dbReference type="Gene3D" id="1.20.1250.20">
    <property type="entry name" value="MFS general substrate transporter like domains"/>
    <property type="match status" value="1"/>
</dbReference>
<evidence type="ECO:0000256" key="4">
    <source>
        <dbReference type="PROSITE-ProRule" id="PRU00354"/>
    </source>
</evidence>
<comment type="similarity">
    <text evidence="1">Belongs to the spermidine/spermine synthase family.</text>
</comment>
<dbReference type="RefSeq" id="WP_348262753.1">
    <property type="nucleotide sequence ID" value="NZ_CP121196.1"/>
</dbReference>
<keyword evidence="6" id="KW-0812">Transmembrane</keyword>
<feature type="compositionally biased region" description="Polar residues" evidence="5">
    <location>
        <begin position="762"/>
        <end position="778"/>
    </location>
</feature>
<accession>A0AAU7DIG1</accession>
<dbReference type="PANTHER" id="PTHR43317:SF1">
    <property type="entry name" value="THERMOSPERMINE SYNTHASE ACAULIS5"/>
    <property type="match status" value="1"/>
</dbReference>
<dbReference type="GO" id="GO:0006596">
    <property type="term" value="P:polyamine biosynthetic process"/>
    <property type="evidence" value="ECO:0007669"/>
    <property type="project" value="UniProtKB-UniRule"/>
</dbReference>
<keyword evidence="3 4" id="KW-0620">Polyamine biosynthesis</keyword>
<protein>
    <recommendedName>
        <fullName evidence="7">PABS domain-containing protein</fullName>
    </recommendedName>
</protein>
<dbReference type="EMBL" id="CP121196">
    <property type="protein sequence ID" value="XBH17528.1"/>
    <property type="molecule type" value="Genomic_DNA"/>
</dbReference>
<dbReference type="SUPFAM" id="SSF53335">
    <property type="entry name" value="S-adenosyl-L-methionine-dependent methyltransferases"/>
    <property type="match status" value="1"/>
</dbReference>
<feature type="transmembrane region" description="Helical" evidence="6">
    <location>
        <begin position="438"/>
        <end position="456"/>
    </location>
</feature>
<feature type="transmembrane region" description="Helical" evidence="6">
    <location>
        <begin position="207"/>
        <end position="226"/>
    </location>
</feature>
<feature type="transmembrane region" description="Helical" evidence="6">
    <location>
        <begin position="92"/>
        <end position="115"/>
    </location>
</feature>
<keyword evidence="6" id="KW-0472">Membrane</keyword>
<evidence type="ECO:0000256" key="3">
    <source>
        <dbReference type="ARBA" id="ARBA00023115"/>
    </source>
</evidence>
<dbReference type="AlphaFoldDB" id="A0AAU7DIG1"/>
<dbReference type="GO" id="GO:0016740">
    <property type="term" value="F:transferase activity"/>
    <property type="evidence" value="ECO:0007669"/>
    <property type="project" value="UniProtKB-UniRule"/>
</dbReference>
<evidence type="ECO:0000256" key="2">
    <source>
        <dbReference type="ARBA" id="ARBA00022679"/>
    </source>
</evidence>
<keyword evidence="2 4" id="KW-0808">Transferase</keyword>
<evidence type="ECO:0000256" key="5">
    <source>
        <dbReference type="SAM" id="MobiDB-lite"/>
    </source>
</evidence>
<feature type="transmembrane region" description="Helical" evidence="6">
    <location>
        <begin position="381"/>
        <end position="403"/>
    </location>
</feature>